<dbReference type="InterPro" id="IPR037923">
    <property type="entry name" value="HTH-like"/>
</dbReference>
<dbReference type="Pfam" id="PF12833">
    <property type="entry name" value="HTH_18"/>
    <property type="match status" value="1"/>
</dbReference>
<keyword evidence="6" id="KW-1185">Reference proteome</keyword>
<evidence type="ECO:0000256" key="3">
    <source>
        <dbReference type="ARBA" id="ARBA00023163"/>
    </source>
</evidence>
<protein>
    <submittedName>
        <fullName evidence="5">AraC family transcriptional regulator</fullName>
    </submittedName>
</protein>
<dbReference type="InterPro" id="IPR020449">
    <property type="entry name" value="Tscrpt_reg_AraC-type_HTH"/>
</dbReference>
<keyword evidence="2" id="KW-0238">DNA-binding</keyword>
<dbReference type="PROSITE" id="PS01124">
    <property type="entry name" value="HTH_ARAC_FAMILY_2"/>
    <property type="match status" value="1"/>
</dbReference>
<dbReference type="PANTHER" id="PTHR43280:SF28">
    <property type="entry name" value="HTH-TYPE TRANSCRIPTIONAL ACTIVATOR RHAS"/>
    <property type="match status" value="1"/>
</dbReference>
<dbReference type="SUPFAM" id="SSF51215">
    <property type="entry name" value="Regulatory protein AraC"/>
    <property type="match status" value="1"/>
</dbReference>
<dbReference type="InterPro" id="IPR014710">
    <property type="entry name" value="RmlC-like_jellyroll"/>
</dbReference>
<dbReference type="Gene3D" id="1.10.10.60">
    <property type="entry name" value="Homeodomain-like"/>
    <property type="match status" value="2"/>
</dbReference>
<dbReference type="SMART" id="SM00342">
    <property type="entry name" value="HTH_ARAC"/>
    <property type="match status" value="1"/>
</dbReference>
<comment type="caution">
    <text evidence="5">The sequence shown here is derived from an EMBL/GenBank/DDBJ whole genome shotgun (WGS) entry which is preliminary data.</text>
</comment>
<name>A0ABW2RL06_9BACL</name>
<dbReference type="Pfam" id="PF02311">
    <property type="entry name" value="AraC_binding"/>
    <property type="match status" value="1"/>
</dbReference>
<dbReference type="InterPro" id="IPR018060">
    <property type="entry name" value="HTH_AraC"/>
</dbReference>
<accession>A0ABW2RL06</accession>
<feature type="domain" description="HTH araC/xylS-type" evidence="4">
    <location>
        <begin position="191"/>
        <end position="289"/>
    </location>
</feature>
<sequence length="298" mass="34757">MSKSTDKDLRNQTPEKECLKEKLKFKRLPTLVYAGQIGDNPEWSFPSHKHDDLSEIVYISEGEGTFIINDKTYTAEKGDILIYNKGVIHEEYSNPAHPLKTYFCGVSNLVIEGMKELHIIPSNIEPVIRNSKYSHKVESYISDIFEESSLQAEGYEIICRNLLISLITLIIRIVKLQNVNSISDDSHSLAYRIKEYIDKNYTKNITLNDIADNLYLNQYYLSHVFKKEMKNSPINYLINRRIGEAKRLLVSTDMKVWEIARIVGYENPNYFTLLFKKMTGESPKQFKQNHKKKLFYHN</sequence>
<proteinExistence type="predicted"/>
<keyword evidence="1" id="KW-0805">Transcription regulation</keyword>
<dbReference type="Proteomes" id="UP001596500">
    <property type="component" value="Unassembled WGS sequence"/>
</dbReference>
<dbReference type="PROSITE" id="PS00041">
    <property type="entry name" value="HTH_ARAC_FAMILY_1"/>
    <property type="match status" value="1"/>
</dbReference>
<dbReference type="EMBL" id="JBHTBW010000033">
    <property type="protein sequence ID" value="MFC7441742.1"/>
    <property type="molecule type" value="Genomic_DNA"/>
</dbReference>
<dbReference type="Gene3D" id="2.60.120.10">
    <property type="entry name" value="Jelly Rolls"/>
    <property type="match status" value="1"/>
</dbReference>
<gene>
    <name evidence="5" type="ORF">ACFQNG_11530</name>
</gene>
<evidence type="ECO:0000313" key="5">
    <source>
        <dbReference type="EMBL" id="MFC7441742.1"/>
    </source>
</evidence>
<evidence type="ECO:0000259" key="4">
    <source>
        <dbReference type="PROSITE" id="PS01124"/>
    </source>
</evidence>
<evidence type="ECO:0000256" key="2">
    <source>
        <dbReference type="ARBA" id="ARBA00023125"/>
    </source>
</evidence>
<dbReference type="SUPFAM" id="SSF46689">
    <property type="entry name" value="Homeodomain-like"/>
    <property type="match status" value="2"/>
</dbReference>
<dbReference type="PRINTS" id="PR00032">
    <property type="entry name" value="HTHARAC"/>
</dbReference>
<dbReference type="CDD" id="cd02208">
    <property type="entry name" value="cupin_RmlC-like"/>
    <property type="match status" value="1"/>
</dbReference>
<organism evidence="5 6">
    <name type="scientific">Laceyella putida</name>
    <dbReference type="NCBI Taxonomy" id="110101"/>
    <lineage>
        <taxon>Bacteria</taxon>
        <taxon>Bacillati</taxon>
        <taxon>Bacillota</taxon>
        <taxon>Bacilli</taxon>
        <taxon>Bacillales</taxon>
        <taxon>Thermoactinomycetaceae</taxon>
        <taxon>Laceyella</taxon>
    </lineage>
</organism>
<dbReference type="InterPro" id="IPR003313">
    <property type="entry name" value="AraC-bd"/>
</dbReference>
<evidence type="ECO:0000256" key="1">
    <source>
        <dbReference type="ARBA" id="ARBA00023015"/>
    </source>
</evidence>
<dbReference type="RefSeq" id="WP_379865158.1">
    <property type="nucleotide sequence ID" value="NZ_JBHTBW010000033.1"/>
</dbReference>
<dbReference type="PANTHER" id="PTHR43280">
    <property type="entry name" value="ARAC-FAMILY TRANSCRIPTIONAL REGULATOR"/>
    <property type="match status" value="1"/>
</dbReference>
<dbReference type="InterPro" id="IPR009057">
    <property type="entry name" value="Homeodomain-like_sf"/>
</dbReference>
<keyword evidence="3" id="KW-0804">Transcription</keyword>
<evidence type="ECO:0000313" key="6">
    <source>
        <dbReference type="Proteomes" id="UP001596500"/>
    </source>
</evidence>
<dbReference type="InterPro" id="IPR018062">
    <property type="entry name" value="HTH_AraC-typ_CS"/>
</dbReference>
<reference evidence="6" key="1">
    <citation type="journal article" date="2019" name="Int. J. Syst. Evol. Microbiol.">
        <title>The Global Catalogue of Microorganisms (GCM) 10K type strain sequencing project: providing services to taxonomists for standard genome sequencing and annotation.</title>
        <authorList>
            <consortium name="The Broad Institute Genomics Platform"/>
            <consortium name="The Broad Institute Genome Sequencing Center for Infectious Disease"/>
            <person name="Wu L."/>
            <person name="Ma J."/>
        </authorList>
    </citation>
    <scope>NUCLEOTIDE SEQUENCE [LARGE SCALE GENOMIC DNA]</scope>
    <source>
        <strain evidence="6">CGMCC 1.12942</strain>
    </source>
</reference>